<dbReference type="Proteomes" id="UP000295110">
    <property type="component" value="Unassembled WGS sequence"/>
</dbReference>
<evidence type="ECO:0000313" key="3">
    <source>
        <dbReference type="Proteomes" id="UP000295110"/>
    </source>
</evidence>
<protein>
    <submittedName>
        <fullName evidence="2">Uncharacterized protein</fullName>
    </submittedName>
</protein>
<accession>A0A4R3VEK6</accession>
<name>A0A4R3VEK6_ROSSA</name>
<keyword evidence="3" id="KW-1185">Reference proteome</keyword>
<sequence>MLHDLLAAAGLALCIALAIHMALPYRAQARVDAGLRRLGGWLQSQMDRLTGWRRRQRQTRAAALEAERVIRRARETALREQGARPEGEWDGNVYRPKSFEKPKKPH</sequence>
<dbReference type="RefSeq" id="WP_132570428.1">
    <property type="nucleotide sequence ID" value="NZ_CBCSGL010000005.1"/>
</dbReference>
<comment type="caution">
    <text evidence="2">The sequence shown here is derived from an EMBL/GenBank/DDBJ whole genome shotgun (WGS) entry which is preliminary data.</text>
</comment>
<dbReference type="EMBL" id="SMBU01000005">
    <property type="protein sequence ID" value="TCV02059.1"/>
    <property type="molecule type" value="Genomic_DNA"/>
</dbReference>
<proteinExistence type="predicted"/>
<reference evidence="2 3" key="1">
    <citation type="submission" date="2019-03" db="EMBL/GenBank/DDBJ databases">
        <title>Genomic Encyclopedia of Type Strains, Phase IV (KMG-IV): sequencing the most valuable type-strain genomes for metagenomic binning, comparative biology and taxonomic classification.</title>
        <authorList>
            <person name="Goeker M."/>
        </authorList>
    </citation>
    <scope>NUCLEOTIDE SEQUENCE [LARGE SCALE GENOMIC DNA]</scope>
    <source>
        <strain evidence="2 3">DSM 654</strain>
    </source>
</reference>
<feature type="region of interest" description="Disordered" evidence="1">
    <location>
        <begin position="75"/>
        <end position="106"/>
    </location>
</feature>
<evidence type="ECO:0000313" key="2">
    <source>
        <dbReference type="EMBL" id="TCV02059.1"/>
    </source>
</evidence>
<feature type="compositionally biased region" description="Basic and acidic residues" evidence="1">
    <location>
        <begin position="97"/>
        <end position="106"/>
    </location>
</feature>
<dbReference type="AlphaFoldDB" id="A0A4R3VEK6"/>
<gene>
    <name evidence="2" type="ORF">EV671_100594</name>
</gene>
<feature type="compositionally biased region" description="Basic and acidic residues" evidence="1">
    <location>
        <begin position="75"/>
        <end position="87"/>
    </location>
</feature>
<dbReference type="OrthoDB" id="8907252at2"/>
<organism evidence="2 3">
    <name type="scientific">Roseateles saccharophilus</name>
    <name type="common">Pseudomonas saccharophila</name>
    <dbReference type="NCBI Taxonomy" id="304"/>
    <lineage>
        <taxon>Bacteria</taxon>
        <taxon>Pseudomonadati</taxon>
        <taxon>Pseudomonadota</taxon>
        <taxon>Betaproteobacteria</taxon>
        <taxon>Burkholderiales</taxon>
        <taxon>Sphaerotilaceae</taxon>
        <taxon>Roseateles</taxon>
    </lineage>
</organism>
<evidence type="ECO:0000256" key="1">
    <source>
        <dbReference type="SAM" id="MobiDB-lite"/>
    </source>
</evidence>